<organism evidence="1 2">
    <name type="scientific">Rhizophagus irregularis (strain DAOM 181602 / DAOM 197198 / MUCL 43194)</name>
    <name type="common">Arbuscular mycorrhizal fungus</name>
    <name type="synonym">Glomus intraradices</name>
    <dbReference type="NCBI Taxonomy" id="747089"/>
    <lineage>
        <taxon>Eukaryota</taxon>
        <taxon>Fungi</taxon>
        <taxon>Fungi incertae sedis</taxon>
        <taxon>Mucoromycota</taxon>
        <taxon>Glomeromycotina</taxon>
        <taxon>Glomeromycetes</taxon>
        <taxon>Glomerales</taxon>
        <taxon>Glomeraceae</taxon>
        <taxon>Rhizophagus</taxon>
    </lineage>
</organism>
<dbReference type="VEuPathDB" id="FungiDB:RhiirFUN_007535"/>
<evidence type="ECO:0000313" key="2">
    <source>
        <dbReference type="Proteomes" id="UP000018888"/>
    </source>
</evidence>
<dbReference type="AlphaFoldDB" id="A0A2P4QQ69"/>
<gene>
    <name evidence="1" type="ORF">GLOIN_2v433343</name>
</gene>
<dbReference type="Proteomes" id="UP000018888">
    <property type="component" value="Unassembled WGS sequence"/>
</dbReference>
<proteinExistence type="predicted"/>
<reference evidence="1 2" key="2">
    <citation type="journal article" date="2018" name="New Phytol.">
        <title>High intraspecific genome diversity in the model arbuscular mycorrhizal symbiont Rhizophagus irregularis.</title>
        <authorList>
            <person name="Chen E.C.H."/>
            <person name="Morin E."/>
            <person name="Beaudet D."/>
            <person name="Noel J."/>
            <person name="Yildirir G."/>
            <person name="Ndikumana S."/>
            <person name="Charron P."/>
            <person name="St-Onge C."/>
            <person name="Giorgi J."/>
            <person name="Kruger M."/>
            <person name="Marton T."/>
            <person name="Ropars J."/>
            <person name="Grigoriev I.V."/>
            <person name="Hainaut M."/>
            <person name="Henrissat B."/>
            <person name="Roux C."/>
            <person name="Martin F."/>
            <person name="Corradi N."/>
        </authorList>
    </citation>
    <scope>NUCLEOTIDE SEQUENCE [LARGE SCALE GENOMIC DNA]</scope>
    <source>
        <strain evidence="1 2">DAOM 197198</strain>
    </source>
</reference>
<dbReference type="EMBL" id="AUPC02000022">
    <property type="protein sequence ID" value="POG79765.1"/>
    <property type="molecule type" value="Genomic_DNA"/>
</dbReference>
<sequence length="192" mass="22852">MTFTCYKPPTLFEKKKETIRQFSLCEYAIHPRGRFFFRIFHHDNNSLYHIHHIHYIHRIHYIHHHMMWRKVQIILENLEHSRFFYIKRTTSYVFVPCFLSSCLPNKMSVATEGLEEIQIKVLTYIEESLKKLTPEEKQDVVKIDLSAYKLDNVVMSACGSKCRPKHNRQGLLLNNVPSQTFSIIETQIAVEL</sequence>
<comment type="caution">
    <text evidence="1">The sequence shown here is derived from an EMBL/GenBank/DDBJ whole genome shotgun (WGS) entry which is preliminary data.</text>
</comment>
<evidence type="ECO:0000313" key="1">
    <source>
        <dbReference type="EMBL" id="POG79765.1"/>
    </source>
</evidence>
<keyword evidence="2" id="KW-1185">Reference proteome</keyword>
<reference evidence="1 2" key="1">
    <citation type="journal article" date="2013" name="Proc. Natl. Acad. Sci. U.S.A.">
        <title>Genome of an arbuscular mycorrhizal fungus provides insight into the oldest plant symbiosis.</title>
        <authorList>
            <person name="Tisserant E."/>
            <person name="Malbreil M."/>
            <person name="Kuo A."/>
            <person name="Kohler A."/>
            <person name="Symeonidi A."/>
            <person name="Balestrini R."/>
            <person name="Charron P."/>
            <person name="Duensing N."/>
            <person name="Frei Dit Frey N."/>
            <person name="Gianinazzi-Pearson V."/>
            <person name="Gilbert L.B."/>
            <person name="Handa Y."/>
            <person name="Herr J.R."/>
            <person name="Hijri M."/>
            <person name="Koul R."/>
            <person name="Kawaguchi M."/>
            <person name="Krajinski F."/>
            <person name="Lammers P.J."/>
            <person name="Masclaux F.G."/>
            <person name="Murat C."/>
            <person name="Morin E."/>
            <person name="Ndikumana S."/>
            <person name="Pagni M."/>
            <person name="Petitpierre D."/>
            <person name="Requena N."/>
            <person name="Rosikiewicz P."/>
            <person name="Riley R."/>
            <person name="Saito K."/>
            <person name="San Clemente H."/>
            <person name="Shapiro H."/>
            <person name="van Tuinen D."/>
            <person name="Becard G."/>
            <person name="Bonfante P."/>
            <person name="Paszkowski U."/>
            <person name="Shachar-Hill Y.Y."/>
            <person name="Tuskan G.A."/>
            <person name="Young P.W."/>
            <person name="Sanders I.R."/>
            <person name="Henrissat B."/>
            <person name="Rensing S.A."/>
            <person name="Grigoriev I.V."/>
            <person name="Corradi N."/>
            <person name="Roux C."/>
            <person name="Martin F."/>
        </authorList>
    </citation>
    <scope>NUCLEOTIDE SEQUENCE [LARGE SCALE GENOMIC DNA]</scope>
    <source>
        <strain evidence="1 2">DAOM 197198</strain>
    </source>
</reference>
<name>A0A2P4QQ69_RHIID</name>
<protein>
    <submittedName>
        <fullName evidence="1">Uncharacterized protein</fullName>
    </submittedName>
</protein>
<accession>A0A2P4QQ69</accession>